<dbReference type="InterPro" id="IPR009339">
    <property type="entry name" value="DUF998"/>
</dbReference>
<dbReference type="AlphaFoldDB" id="A0A8T8K6L3"/>
<keyword evidence="1" id="KW-0472">Membrane</keyword>
<feature type="transmembrane region" description="Helical" evidence="1">
    <location>
        <begin position="94"/>
        <end position="116"/>
    </location>
</feature>
<dbReference type="EMBL" id="CP058560">
    <property type="protein sequence ID" value="QUH24278.1"/>
    <property type="molecule type" value="Genomic_DNA"/>
</dbReference>
<feature type="transmembrane region" description="Helical" evidence="1">
    <location>
        <begin position="67"/>
        <end position="87"/>
    </location>
</feature>
<protein>
    <submittedName>
        <fullName evidence="2">DUF998 domain-containing protein</fullName>
    </submittedName>
</protein>
<dbReference type="KEGG" id="meme:HYG87_03395"/>
<name>A0A8T8K6L3_9EURY</name>
<feature type="transmembrane region" description="Helical" evidence="1">
    <location>
        <begin position="15"/>
        <end position="37"/>
    </location>
</feature>
<dbReference type="Proteomes" id="UP000681041">
    <property type="component" value="Chromosome"/>
</dbReference>
<reference evidence="2" key="1">
    <citation type="submission" date="2020-07" db="EMBL/GenBank/DDBJ databases">
        <title>Methanobacterium. sp. MethCan genome.</title>
        <authorList>
            <person name="Postec A."/>
            <person name="Quemeneur M."/>
        </authorList>
    </citation>
    <scope>NUCLEOTIDE SEQUENCE</scope>
    <source>
        <strain evidence="2">MethCAN</strain>
    </source>
</reference>
<gene>
    <name evidence="2" type="ORF">HYG87_03395</name>
</gene>
<dbReference type="Pfam" id="PF06197">
    <property type="entry name" value="DUF998"/>
    <property type="match status" value="1"/>
</dbReference>
<proteinExistence type="predicted"/>
<feature type="transmembrane region" description="Helical" evidence="1">
    <location>
        <begin position="148"/>
        <end position="168"/>
    </location>
</feature>
<feature type="transmembrane region" description="Helical" evidence="1">
    <location>
        <begin position="188"/>
        <end position="206"/>
    </location>
</feature>
<evidence type="ECO:0000256" key="1">
    <source>
        <dbReference type="SAM" id="Phobius"/>
    </source>
</evidence>
<organism evidence="2 3">
    <name type="scientific">Methanobacterium alkalithermotolerans</name>
    <dbReference type="NCBI Taxonomy" id="2731220"/>
    <lineage>
        <taxon>Archaea</taxon>
        <taxon>Methanobacteriati</taxon>
        <taxon>Methanobacteriota</taxon>
        <taxon>Methanomada group</taxon>
        <taxon>Methanobacteria</taxon>
        <taxon>Methanobacteriales</taxon>
        <taxon>Methanobacteriaceae</taxon>
        <taxon>Methanobacterium</taxon>
    </lineage>
</organism>
<sequence>MNIQRGSKFKPEKDYYKIAGIILLVGLLQFFTVLNLVETQYPGYSTSINTISELGGSIPLLEPSSTIFNLSLIIMGILTMVAVYFILKSGGCRLFSACLLLFAISIIGIGVFPLYAGEIHSFFTIIAFISGVLAVIFSYRLGLNIPMVILSLVVGFTALITLILTFSWGLGPSNPLIQLLGKGGLQRFIMYPGMLYLIGLGGYLTSRGEDWVRLRFSKGYF</sequence>
<keyword evidence="1" id="KW-1133">Transmembrane helix</keyword>
<accession>A0A8T8K6L3</accession>
<keyword evidence="1" id="KW-0812">Transmembrane</keyword>
<keyword evidence="3" id="KW-1185">Reference proteome</keyword>
<evidence type="ECO:0000313" key="2">
    <source>
        <dbReference type="EMBL" id="QUH24278.1"/>
    </source>
</evidence>
<evidence type="ECO:0000313" key="3">
    <source>
        <dbReference type="Proteomes" id="UP000681041"/>
    </source>
</evidence>
<dbReference type="OrthoDB" id="46160at2157"/>
<feature type="transmembrane region" description="Helical" evidence="1">
    <location>
        <begin position="122"/>
        <end position="141"/>
    </location>
</feature>